<gene>
    <name evidence="2" type="ORF">H9654_03275</name>
</gene>
<name>A0A8X8FRY9_9GAMM</name>
<proteinExistence type="predicted"/>
<organism evidence="2 3">
    <name type="scientific">Stenotrophomonas lacuserhaii</name>
    <dbReference type="NCBI Taxonomy" id="2760084"/>
    <lineage>
        <taxon>Bacteria</taxon>
        <taxon>Pseudomonadati</taxon>
        <taxon>Pseudomonadota</taxon>
        <taxon>Gammaproteobacteria</taxon>
        <taxon>Lysobacterales</taxon>
        <taxon>Lysobacteraceae</taxon>
        <taxon>Stenotrophomonas</taxon>
    </lineage>
</organism>
<comment type="caution">
    <text evidence="2">The sequence shown here is derived from an EMBL/GenBank/DDBJ whole genome shotgun (WGS) entry which is preliminary data.</text>
</comment>
<dbReference type="AlphaFoldDB" id="A0A8X8FRY9"/>
<dbReference type="RefSeq" id="WP_191769017.1">
    <property type="nucleotide sequence ID" value="NZ_JACSQS010000002.1"/>
</dbReference>
<protein>
    <recommendedName>
        <fullName evidence="1">Novel toxin 15 domain-containing protein</fullName>
    </recommendedName>
</protein>
<sequence>MTCLLLVFSPQKLDQGKLGELDRQLAGQQAGLNALTVEEYLGARARFDPRARDPQVARRARSSWRSKLAAAHGEALAGQGIAPAEAGERAGLLADQQMRSLHALHNPDRVVGGHDLIGDFGDGQVNCTIGRQWTLARRGEISPVKQLDAAASRVPEWLRGSTRMNGQLVREAPAVLDAALCHHHNDLDSGPPGAPDAT</sequence>
<reference evidence="2 3" key="1">
    <citation type="submission" date="2020-08" db="EMBL/GenBank/DDBJ databases">
        <title>A Genomic Blueprint of the Chicken Gut Microbiome.</title>
        <authorList>
            <person name="Gilroy R."/>
            <person name="Ravi A."/>
            <person name="Getino M."/>
            <person name="Pursley I."/>
            <person name="Horton D.L."/>
            <person name="Alikhan N.-F."/>
            <person name="Baker D."/>
            <person name="Gharbi K."/>
            <person name="Hall N."/>
            <person name="Watson M."/>
            <person name="Adriaenssens E.M."/>
            <person name="Foster-Nyarko E."/>
            <person name="Jarju S."/>
            <person name="Secka A."/>
            <person name="Antonio M."/>
            <person name="Oren A."/>
            <person name="Chaudhuri R."/>
            <person name="La Ragione R.M."/>
            <person name="Hildebrand F."/>
            <person name="Pallen M.J."/>
        </authorList>
    </citation>
    <scope>NUCLEOTIDE SEQUENCE [LARGE SCALE GENOMIC DNA]</scope>
    <source>
        <strain evidence="2 3">Sa5BUN4</strain>
    </source>
</reference>
<evidence type="ECO:0000313" key="3">
    <source>
        <dbReference type="Proteomes" id="UP000636938"/>
    </source>
</evidence>
<dbReference type="InterPro" id="IPR028949">
    <property type="entry name" value="Ntox15"/>
</dbReference>
<evidence type="ECO:0000259" key="1">
    <source>
        <dbReference type="Pfam" id="PF15604"/>
    </source>
</evidence>
<dbReference type="EMBL" id="JACSQS010000002">
    <property type="protein sequence ID" value="MBD7953219.1"/>
    <property type="molecule type" value="Genomic_DNA"/>
</dbReference>
<dbReference type="Pfam" id="PF15604">
    <property type="entry name" value="Ntox15"/>
    <property type="match status" value="1"/>
</dbReference>
<accession>A0A8X8FRY9</accession>
<evidence type="ECO:0000313" key="2">
    <source>
        <dbReference type="EMBL" id="MBD7953219.1"/>
    </source>
</evidence>
<feature type="domain" description="Novel toxin 15" evidence="1">
    <location>
        <begin position="18"/>
        <end position="138"/>
    </location>
</feature>
<keyword evidence="3" id="KW-1185">Reference proteome</keyword>
<dbReference type="Proteomes" id="UP000636938">
    <property type="component" value="Unassembled WGS sequence"/>
</dbReference>